<dbReference type="AlphaFoldDB" id="A0AA94KY98"/>
<evidence type="ECO:0000313" key="2">
    <source>
        <dbReference type="Proteomes" id="UP000198506"/>
    </source>
</evidence>
<name>A0AA94KY98_9MICO</name>
<dbReference type="Proteomes" id="UP000198506">
    <property type="component" value="Unassembled WGS sequence"/>
</dbReference>
<gene>
    <name evidence="1" type="ORF">SAMN04487783_0024</name>
</gene>
<keyword evidence="2" id="KW-1185">Reference proteome</keyword>
<reference evidence="1 2" key="1">
    <citation type="submission" date="2016-10" db="EMBL/GenBank/DDBJ databases">
        <authorList>
            <person name="Varghese N."/>
            <person name="Submissions S."/>
        </authorList>
    </citation>
    <scope>NUCLEOTIDE SEQUENCE [LARGE SCALE GENOMIC DNA]</scope>
    <source>
        <strain evidence="1 2">IAM 15147</strain>
    </source>
</reference>
<evidence type="ECO:0000313" key="1">
    <source>
        <dbReference type="EMBL" id="SFR96884.1"/>
    </source>
</evidence>
<protein>
    <recommendedName>
        <fullName evidence="3">DUF1684 domain-containing protein</fullName>
    </recommendedName>
</protein>
<comment type="caution">
    <text evidence="1">The sequence shown here is derived from an EMBL/GenBank/DDBJ whole genome shotgun (WGS) entry which is preliminary data.</text>
</comment>
<dbReference type="Pfam" id="PF07920">
    <property type="entry name" value="DUF1684"/>
    <property type="match status" value="1"/>
</dbReference>
<dbReference type="InterPro" id="IPR012467">
    <property type="entry name" value="DUF1684"/>
</dbReference>
<evidence type="ECO:0008006" key="3">
    <source>
        <dbReference type="Google" id="ProtNLM"/>
    </source>
</evidence>
<proteinExistence type="predicted"/>
<dbReference type="RefSeq" id="WP_318255230.1">
    <property type="nucleotide sequence ID" value="NZ_FOZN01000001.1"/>
</dbReference>
<dbReference type="PANTHER" id="PTHR41913:SF1">
    <property type="entry name" value="DUF1684 DOMAIN-CONTAINING PROTEIN"/>
    <property type="match status" value="1"/>
</dbReference>
<dbReference type="EMBL" id="FOZN01000001">
    <property type="protein sequence ID" value="SFR96884.1"/>
    <property type="molecule type" value="Genomic_DNA"/>
</dbReference>
<sequence>MTDATTTDAGMRTDAFTAAWQAWRARRWRDVAGPHGIAALAATHWLGAAEVELDGIPGRWRAEGAAAVGTGLAASGLTRLDGSSLDDEQLLVAGEVLRDGEALLRVFTREGVPALRVVDPAAERRTRLTGISAFEPDPSWVVRGRWSAGGTASGADALEIEQVDGHRTRRSDVGSLAFELAGHELRLTTTGGVDADGRAALAVVFADASSGDESYRFRFLRLPLPDASGAVTIDWNRAFLPPCAFSDHYVCPMPSPENRLPVAVRAGERMPVTA</sequence>
<dbReference type="PANTHER" id="PTHR41913">
    <property type="entry name" value="DUF1684 DOMAIN-CONTAINING PROTEIN"/>
    <property type="match status" value="1"/>
</dbReference>
<organism evidence="1 2">
    <name type="scientific">Agrococcus baldri</name>
    <dbReference type="NCBI Taxonomy" id="153730"/>
    <lineage>
        <taxon>Bacteria</taxon>
        <taxon>Bacillati</taxon>
        <taxon>Actinomycetota</taxon>
        <taxon>Actinomycetes</taxon>
        <taxon>Micrococcales</taxon>
        <taxon>Microbacteriaceae</taxon>
        <taxon>Agrococcus</taxon>
    </lineage>
</organism>
<accession>A0AA94KY98</accession>